<gene>
    <name evidence="3" type="ORF">DWG14_04768</name>
</gene>
<protein>
    <submittedName>
        <fullName evidence="3">Uncharacterized protein</fullName>
    </submittedName>
</protein>
<evidence type="ECO:0000256" key="1">
    <source>
        <dbReference type="SAM" id="MobiDB-lite"/>
    </source>
</evidence>
<dbReference type="AlphaFoldDB" id="A0AAI8PNL2"/>
<keyword evidence="2" id="KW-1133">Transmembrane helix</keyword>
<feature type="transmembrane region" description="Helical" evidence="2">
    <location>
        <begin position="120"/>
        <end position="139"/>
    </location>
</feature>
<feature type="transmembrane region" description="Helical" evidence="2">
    <location>
        <begin position="40"/>
        <end position="71"/>
    </location>
</feature>
<name>A0AAI8PNL2_9ACTN</name>
<dbReference type="RefSeq" id="WP_246091141.1">
    <property type="nucleotide sequence ID" value="NZ_CP032427.1"/>
</dbReference>
<feature type="transmembrane region" description="Helical" evidence="2">
    <location>
        <begin position="151"/>
        <end position="177"/>
    </location>
</feature>
<evidence type="ECO:0000256" key="2">
    <source>
        <dbReference type="SAM" id="Phobius"/>
    </source>
</evidence>
<evidence type="ECO:0000313" key="3">
    <source>
        <dbReference type="EMBL" id="AYC40503.1"/>
    </source>
</evidence>
<keyword evidence="2" id="KW-0472">Membrane</keyword>
<dbReference type="GeneID" id="91283646"/>
<proteinExistence type="predicted"/>
<organism evidence="3 4">
    <name type="scientific">Streptomyces griseorubiginosus</name>
    <dbReference type="NCBI Taxonomy" id="67304"/>
    <lineage>
        <taxon>Bacteria</taxon>
        <taxon>Bacillati</taxon>
        <taxon>Actinomycetota</taxon>
        <taxon>Actinomycetes</taxon>
        <taxon>Kitasatosporales</taxon>
        <taxon>Streptomycetaceae</taxon>
        <taxon>Streptomyces</taxon>
    </lineage>
</organism>
<dbReference type="EMBL" id="CP032427">
    <property type="protein sequence ID" value="AYC40503.1"/>
    <property type="molecule type" value="Genomic_DNA"/>
</dbReference>
<dbReference type="KEGG" id="sge:DWG14_04768"/>
<reference evidence="3 4" key="1">
    <citation type="submission" date="2018-09" db="EMBL/GenBank/DDBJ databases">
        <title>Production of Trimethoprim by Streptomyces sp. 3E-1.</title>
        <authorList>
            <person name="Kang H.J."/>
            <person name="Kim S.B."/>
        </authorList>
    </citation>
    <scope>NUCLEOTIDE SEQUENCE [LARGE SCALE GENOMIC DNA]</scope>
    <source>
        <strain evidence="3 4">3E-1</strain>
    </source>
</reference>
<keyword evidence="2" id="KW-0812">Transmembrane</keyword>
<sequence length="304" mass="32276">MGWGKERLNEAAAVCAAQFPAIGLGWWIKGQLGDDYAYGGAYGAFAVFALACLLAVAPLVLPVFGLAHALLQVLPAEALAHRVAGRLRGPVWAWHLLLASLLGVIWAVIALLLWDWPFTTTAPLFAVLGVFPVLGLGWLRRRTRGFWGIWLPALFASVGLFLLVFVGGVLATVTGILEEYEPPKLSAAQLAGEWHGSDGAVLRLRPGGEAELTALPAETEPADSETDPPFAVCDGTATWQPDAKGGNDPYTDGPEGRPGVVVRPTAGCGRQTYWRIGGTAAAPELFVPFGDPDAPDVRILKRVP</sequence>
<feature type="region of interest" description="Disordered" evidence="1">
    <location>
        <begin position="235"/>
        <end position="260"/>
    </location>
</feature>
<feature type="transmembrane region" description="Helical" evidence="2">
    <location>
        <begin position="92"/>
        <end position="114"/>
    </location>
</feature>
<feature type="transmembrane region" description="Helical" evidence="2">
    <location>
        <begin position="12"/>
        <end position="28"/>
    </location>
</feature>
<evidence type="ECO:0000313" key="4">
    <source>
        <dbReference type="Proteomes" id="UP000265765"/>
    </source>
</evidence>
<dbReference type="Proteomes" id="UP000265765">
    <property type="component" value="Chromosome"/>
</dbReference>
<accession>A0AAI8PNL2</accession>